<proteinExistence type="predicted"/>
<evidence type="ECO:0000313" key="2">
    <source>
        <dbReference type="Proteomes" id="UP001497512"/>
    </source>
</evidence>
<sequence length="93" mass="10352">MSNGSAHRPPSLLHLSINTAVSNIQRLSNLSCIPDYIVEALFLRTLDAGKLTEPVLQMFLATGNEEVLHRVQLLRIKPVLKPVLPTRCSPRQL</sequence>
<name>A0ABP0U1N0_9BRYO</name>
<reference evidence="1" key="1">
    <citation type="submission" date="2024-02" db="EMBL/GenBank/DDBJ databases">
        <authorList>
            <consortium name="ELIXIR-Norway"/>
            <consortium name="Elixir Norway"/>
        </authorList>
    </citation>
    <scope>NUCLEOTIDE SEQUENCE</scope>
</reference>
<organism evidence="1 2">
    <name type="scientific">Sphagnum troendelagicum</name>
    <dbReference type="NCBI Taxonomy" id="128251"/>
    <lineage>
        <taxon>Eukaryota</taxon>
        <taxon>Viridiplantae</taxon>
        <taxon>Streptophyta</taxon>
        <taxon>Embryophyta</taxon>
        <taxon>Bryophyta</taxon>
        <taxon>Sphagnophytina</taxon>
        <taxon>Sphagnopsida</taxon>
        <taxon>Sphagnales</taxon>
        <taxon>Sphagnaceae</taxon>
        <taxon>Sphagnum</taxon>
    </lineage>
</organism>
<evidence type="ECO:0000313" key="1">
    <source>
        <dbReference type="EMBL" id="CAK9210841.1"/>
    </source>
</evidence>
<protein>
    <submittedName>
        <fullName evidence="1">Uncharacterized protein</fullName>
    </submittedName>
</protein>
<dbReference type="Proteomes" id="UP001497512">
    <property type="component" value="Chromosome 18"/>
</dbReference>
<gene>
    <name evidence="1" type="ORF">CSSPTR1EN2_LOCUS10361</name>
</gene>
<accession>A0ABP0U1N0</accession>
<keyword evidence="2" id="KW-1185">Reference proteome</keyword>
<dbReference type="EMBL" id="OZ019910">
    <property type="protein sequence ID" value="CAK9210841.1"/>
    <property type="molecule type" value="Genomic_DNA"/>
</dbReference>